<dbReference type="EMBL" id="LBVU01000006">
    <property type="protein sequence ID" value="KKQ91532.1"/>
    <property type="molecule type" value="Genomic_DNA"/>
</dbReference>
<feature type="domain" description="DUF2779" evidence="2">
    <location>
        <begin position="285"/>
        <end position="412"/>
    </location>
</feature>
<dbReference type="InterPro" id="IPR021301">
    <property type="entry name" value="DUF2779"/>
</dbReference>
<dbReference type="STRING" id="1618572.UT17_C0006G0007"/>
<evidence type="ECO:0000313" key="4">
    <source>
        <dbReference type="Proteomes" id="UP000034774"/>
    </source>
</evidence>
<dbReference type="AlphaFoldDB" id="A0A0G0LKI0"/>
<dbReference type="Pfam" id="PF01930">
    <property type="entry name" value="Cas_Cas4"/>
    <property type="match status" value="1"/>
</dbReference>
<name>A0A0G0LKI0_9BACT</name>
<dbReference type="Pfam" id="PF11074">
    <property type="entry name" value="DUF2779"/>
    <property type="match status" value="1"/>
</dbReference>
<proteinExistence type="predicted"/>
<comment type="caution">
    <text evidence="3">The sequence shown here is derived from an EMBL/GenBank/DDBJ whole genome shotgun (WGS) entry which is preliminary data.</text>
</comment>
<dbReference type="InterPro" id="IPR022765">
    <property type="entry name" value="Dna2/Cas4_DUF83"/>
</dbReference>
<dbReference type="Proteomes" id="UP000034774">
    <property type="component" value="Unassembled WGS sequence"/>
</dbReference>
<evidence type="ECO:0000259" key="1">
    <source>
        <dbReference type="Pfam" id="PF01930"/>
    </source>
</evidence>
<dbReference type="PATRIC" id="fig|1618572.3.peg.1085"/>
<accession>A0A0G0LKI0</accession>
<evidence type="ECO:0000259" key="2">
    <source>
        <dbReference type="Pfam" id="PF11074"/>
    </source>
</evidence>
<reference evidence="3 4" key="1">
    <citation type="journal article" date="2015" name="Nature">
        <title>rRNA introns, odd ribosomes, and small enigmatic genomes across a large radiation of phyla.</title>
        <authorList>
            <person name="Brown C.T."/>
            <person name="Hug L.A."/>
            <person name="Thomas B.C."/>
            <person name="Sharon I."/>
            <person name="Castelle C.J."/>
            <person name="Singh A."/>
            <person name="Wilkins M.J."/>
            <person name="Williams K.H."/>
            <person name="Banfield J.F."/>
        </authorList>
    </citation>
    <scope>NUCLEOTIDE SEQUENCE [LARGE SCALE GENOMIC DNA]</scope>
</reference>
<gene>
    <name evidence="3" type="ORF">UT17_C0006G0007</name>
</gene>
<evidence type="ECO:0008006" key="5">
    <source>
        <dbReference type="Google" id="ProtNLM"/>
    </source>
</evidence>
<feature type="domain" description="DUF83" evidence="1">
    <location>
        <begin position="89"/>
        <end position="185"/>
    </location>
</feature>
<sequence>MLTKTDFRNHIECPIFLWLTKKRPDLLPPQTEELKRIFAQGNEVDALARKLFPGGIEVQGFNKAGAVHTEELMEKGETILFQPTAISPDGLEAKADILKKGKGDSWDLYEVKMSAEVKEEHFYDVAFQKICFTDAGIKIGKTFLVHLNGNYVRRGAVDPKQLFKIENITAKVDSVIDQTRERIAEAESVITGAETIDELLIQKCHSPEKCDYLEYYIHGFPEAFLIADKIFDRHLKALLKRGIIDADKVSPEILKKIGYVPEVPFREINKEGIRSELSTLKYPLYFFDYETYSYPIPPFDGTKPFQQIPFQYSLHIKETPDSELLHKEFLARDYKNSMAELLKQLKNDFGTTGSVLVWYCPFEMARNVEMAATYPEYADFLNDINSRIFDLMLIFKFKRNLYLNSRFNGSASLKKVLPVVCPELSYDDLEIHEGETASASWPILADPKTSAEKKESLAKAMLEYCGRDTMAMVAIMEHLEKEIEKG</sequence>
<organism evidence="3 4">
    <name type="scientific">Candidatus Woesebacteria bacterium GW2011_GWB1_39_10</name>
    <dbReference type="NCBI Taxonomy" id="1618572"/>
    <lineage>
        <taxon>Bacteria</taxon>
        <taxon>Candidatus Woeseibacteriota</taxon>
    </lineage>
</organism>
<protein>
    <recommendedName>
        <fullName evidence="5">DUF2779 domain-containing protein</fullName>
    </recommendedName>
</protein>
<evidence type="ECO:0000313" key="3">
    <source>
        <dbReference type="EMBL" id="KKQ91532.1"/>
    </source>
</evidence>